<name>A0A660SKH3_UNCW3</name>
<dbReference type="PIRSF" id="PIRSF001430">
    <property type="entry name" value="tRNA_psdUrid_synth"/>
    <property type="match status" value="1"/>
</dbReference>
<dbReference type="CDD" id="cd02570">
    <property type="entry name" value="PseudoU_synth_EcTruA"/>
    <property type="match status" value="1"/>
</dbReference>
<evidence type="ECO:0000256" key="7">
    <source>
        <dbReference type="RuleBase" id="RU003792"/>
    </source>
</evidence>
<sequence length="239" mass="27694">MRFRITISYDGTNFSGWQVQKRERTVQGEIERALAEIFKAGVKITGAGRTDAKAHALGQVAHFDIDRRMAPDDLKNALNAHLTREIRIIEVAPVDPKFHARFSARAKIYRYQISFEDSPFRRNYYWYIRYHLDKKRMEQARSCLMGRHDFTNLAGDLEGRSPVCELRRIDLTDIEAGIIIEIEGDRFLPQMVRRIVGLLVDVGRGRYDFSQVEMILSNQADFSYQIAPACGLYLVRVIY</sequence>
<comment type="caution">
    <text evidence="4">Lacks conserved residue(s) required for the propagation of feature annotation.</text>
</comment>
<dbReference type="GO" id="GO:0031119">
    <property type="term" value="P:tRNA pseudouridine synthesis"/>
    <property type="evidence" value="ECO:0007669"/>
    <property type="project" value="UniProtKB-UniRule"/>
</dbReference>
<dbReference type="NCBIfam" id="TIGR00071">
    <property type="entry name" value="hisT_truA"/>
    <property type="match status" value="1"/>
</dbReference>
<evidence type="ECO:0000256" key="6">
    <source>
        <dbReference type="PIRSR" id="PIRSR001430-2"/>
    </source>
</evidence>
<feature type="domain" description="Pseudouridine synthase I TruA alpha/beta" evidence="8">
    <location>
        <begin position="7"/>
        <end position="102"/>
    </location>
</feature>
<proteinExistence type="inferred from homology"/>
<dbReference type="InterPro" id="IPR020097">
    <property type="entry name" value="PsdUridine_synth_TruA_a/b_dom"/>
</dbReference>
<comment type="function">
    <text evidence="4">Formation of pseudouridine at positions 38, 39 and 40 in the anticodon stem and loop of transfer RNAs.</text>
</comment>
<dbReference type="Gene3D" id="3.30.70.660">
    <property type="entry name" value="Pseudouridine synthase I, catalytic domain, C-terminal subdomain"/>
    <property type="match status" value="1"/>
</dbReference>
<comment type="catalytic activity">
    <reaction evidence="4 7">
        <text>uridine(38/39/40) in tRNA = pseudouridine(38/39/40) in tRNA</text>
        <dbReference type="Rhea" id="RHEA:22376"/>
        <dbReference type="Rhea" id="RHEA-COMP:10085"/>
        <dbReference type="Rhea" id="RHEA-COMP:10087"/>
        <dbReference type="ChEBI" id="CHEBI:65314"/>
        <dbReference type="ChEBI" id="CHEBI:65315"/>
        <dbReference type="EC" id="5.4.99.12"/>
    </reaction>
</comment>
<gene>
    <name evidence="4" type="primary">truA</name>
    <name evidence="9" type="ORF">DRP53_01905</name>
</gene>
<feature type="active site" description="Nucleophile" evidence="4 5">
    <location>
        <position position="51"/>
    </location>
</feature>
<dbReference type="PANTHER" id="PTHR11142:SF0">
    <property type="entry name" value="TRNA PSEUDOURIDINE SYNTHASE-LIKE 1"/>
    <property type="match status" value="1"/>
</dbReference>
<comment type="caution">
    <text evidence="9">The sequence shown here is derived from an EMBL/GenBank/DDBJ whole genome shotgun (WGS) entry which is preliminary data.</text>
</comment>
<comment type="similarity">
    <text evidence="1 4 7">Belongs to the tRNA pseudouridine synthase TruA family.</text>
</comment>
<organism evidence="9 10">
    <name type="scientific">candidate division WOR-3 bacterium</name>
    <dbReference type="NCBI Taxonomy" id="2052148"/>
    <lineage>
        <taxon>Bacteria</taxon>
        <taxon>Bacteria division WOR-3</taxon>
    </lineage>
</organism>
<protein>
    <recommendedName>
        <fullName evidence="4">tRNA pseudouridine synthase A</fullName>
        <ecNumber evidence="4">5.4.99.12</ecNumber>
    </recommendedName>
    <alternativeName>
        <fullName evidence="4">tRNA pseudouridine(38-40) synthase</fullName>
    </alternativeName>
    <alternativeName>
        <fullName evidence="4">tRNA pseudouridylate synthase I</fullName>
    </alternativeName>
    <alternativeName>
        <fullName evidence="4">tRNA-uridine isomerase I</fullName>
    </alternativeName>
</protein>
<evidence type="ECO:0000313" key="10">
    <source>
        <dbReference type="Proteomes" id="UP000268469"/>
    </source>
</evidence>
<dbReference type="Gene3D" id="3.30.70.580">
    <property type="entry name" value="Pseudouridine synthase I, catalytic domain, N-terminal subdomain"/>
    <property type="match status" value="1"/>
</dbReference>
<dbReference type="FunFam" id="3.30.70.580:FF:000001">
    <property type="entry name" value="tRNA pseudouridine synthase A"/>
    <property type="match status" value="1"/>
</dbReference>
<feature type="domain" description="Pseudouridine synthase I TruA alpha/beta" evidence="8">
    <location>
        <begin position="144"/>
        <end position="239"/>
    </location>
</feature>
<dbReference type="EMBL" id="QNBE01000011">
    <property type="protein sequence ID" value="RKX71345.1"/>
    <property type="molecule type" value="Genomic_DNA"/>
</dbReference>
<evidence type="ECO:0000259" key="8">
    <source>
        <dbReference type="Pfam" id="PF01416"/>
    </source>
</evidence>
<dbReference type="Pfam" id="PF01416">
    <property type="entry name" value="PseudoU_synth_1"/>
    <property type="match status" value="2"/>
</dbReference>
<dbReference type="Proteomes" id="UP000268469">
    <property type="component" value="Unassembled WGS sequence"/>
</dbReference>
<evidence type="ECO:0000256" key="5">
    <source>
        <dbReference type="PIRSR" id="PIRSR001430-1"/>
    </source>
</evidence>
<evidence type="ECO:0000256" key="1">
    <source>
        <dbReference type="ARBA" id="ARBA00009375"/>
    </source>
</evidence>
<dbReference type="GO" id="GO:0160147">
    <property type="term" value="F:tRNA pseudouridine(38-40) synthase activity"/>
    <property type="evidence" value="ECO:0007669"/>
    <property type="project" value="UniProtKB-EC"/>
</dbReference>
<dbReference type="PANTHER" id="PTHR11142">
    <property type="entry name" value="PSEUDOURIDYLATE SYNTHASE"/>
    <property type="match status" value="1"/>
</dbReference>
<evidence type="ECO:0000256" key="4">
    <source>
        <dbReference type="HAMAP-Rule" id="MF_00171"/>
    </source>
</evidence>
<evidence type="ECO:0000256" key="3">
    <source>
        <dbReference type="ARBA" id="ARBA00023235"/>
    </source>
</evidence>
<dbReference type="EC" id="5.4.99.12" evidence="4"/>
<dbReference type="GO" id="GO:0003723">
    <property type="term" value="F:RNA binding"/>
    <property type="evidence" value="ECO:0007669"/>
    <property type="project" value="InterPro"/>
</dbReference>
<evidence type="ECO:0000256" key="2">
    <source>
        <dbReference type="ARBA" id="ARBA00022694"/>
    </source>
</evidence>
<keyword evidence="2 4" id="KW-0819">tRNA processing</keyword>
<reference evidence="9 10" key="1">
    <citation type="submission" date="2018-06" db="EMBL/GenBank/DDBJ databases">
        <title>Extensive metabolic versatility and redundancy in microbially diverse, dynamic hydrothermal sediments.</title>
        <authorList>
            <person name="Dombrowski N."/>
            <person name="Teske A."/>
            <person name="Baker B.J."/>
        </authorList>
    </citation>
    <scope>NUCLEOTIDE SEQUENCE [LARGE SCALE GENOMIC DNA]</scope>
    <source>
        <strain evidence="9">B36_G15</strain>
    </source>
</reference>
<dbReference type="SUPFAM" id="SSF55120">
    <property type="entry name" value="Pseudouridine synthase"/>
    <property type="match status" value="1"/>
</dbReference>
<accession>A0A660SKH3</accession>
<dbReference type="InterPro" id="IPR001406">
    <property type="entry name" value="PsdUridine_synth_TruA"/>
</dbReference>
<dbReference type="InterPro" id="IPR020094">
    <property type="entry name" value="TruA/RsuA/RluB/E/F_N"/>
</dbReference>
<dbReference type="InterPro" id="IPR020103">
    <property type="entry name" value="PsdUridine_synth_cat_dom_sf"/>
</dbReference>
<dbReference type="AlphaFoldDB" id="A0A660SKH3"/>
<evidence type="ECO:0000313" key="9">
    <source>
        <dbReference type="EMBL" id="RKX71345.1"/>
    </source>
</evidence>
<feature type="binding site" evidence="4 6">
    <location>
        <position position="109"/>
    </location>
    <ligand>
        <name>substrate</name>
    </ligand>
</feature>
<comment type="subunit">
    <text evidence="4">Homodimer.</text>
</comment>
<dbReference type="HAMAP" id="MF_00171">
    <property type="entry name" value="TruA"/>
    <property type="match status" value="1"/>
</dbReference>
<keyword evidence="3 4" id="KW-0413">Isomerase</keyword>
<dbReference type="InterPro" id="IPR020095">
    <property type="entry name" value="PsdUridine_synth_TruA_C"/>
</dbReference>